<dbReference type="Gene3D" id="1.20.1290.10">
    <property type="entry name" value="AhpD-like"/>
    <property type="match status" value="2"/>
</dbReference>
<dbReference type="InterPro" id="IPR004675">
    <property type="entry name" value="AhpD_core"/>
</dbReference>
<feature type="region of interest" description="Disordered" evidence="1">
    <location>
        <begin position="109"/>
        <end position="155"/>
    </location>
</feature>
<dbReference type="PANTHER" id="PTHR34846:SF7">
    <property type="entry name" value="BLL7811 PROTEIN"/>
    <property type="match status" value="1"/>
</dbReference>
<keyword evidence="4" id="KW-1185">Reference proteome</keyword>
<dbReference type="InterPro" id="IPR029032">
    <property type="entry name" value="AhpD-like"/>
</dbReference>
<protein>
    <submittedName>
        <fullName evidence="3">AhpD family alkylhydroperoxidase</fullName>
    </submittedName>
</protein>
<name>A0A7W7LZ14_9ACTN</name>
<organism evidence="3 4">
    <name type="scientific">Streptomyces griseomycini</name>
    <dbReference type="NCBI Taxonomy" id="66895"/>
    <lineage>
        <taxon>Bacteria</taxon>
        <taxon>Bacillati</taxon>
        <taxon>Actinomycetota</taxon>
        <taxon>Actinomycetes</taxon>
        <taxon>Kitasatosporales</taxon>
        <taxon>Streptomycetaceae</taxon>
        <taxon>Streptomyces</taxon>
    </lineage>
</organism>
<dbReference type="SUPFAM" id="SSF69118">
    <property type="entry name" value="AhpD-like"/>
    <property type="match status" value="1"/>
</dbReference>
<evidence type="ECO:0000259" key="2">
    <source>
        <dbReference type="Pfam" id="PF02627"/>
    </source>
</evidence>
<dbReference type="Pfam" id="PF02627">
    <property type="entry name" value="CMD"/>
    <property type="match status" value="1"/>
</dbReference>
<feature type="domain" description="Carboxymuconolactone decarboxylase-like" evidence="2">
    <location>
        <begin position="23"/>
        <end position="78"/>
    </location>
</feature>
<gene>
    <name evidence="3" type="ORF">FHS37_003145</name>
</gene>
<sequence length="155" mass="15768">MDARLDFFGNALGAKLLKHTNSANKVVAGSGLPAATQELVKIRAGQINGCGFCADMHTEDAAGGVTDEAWADAAEHYDEDRLVASVSLIAVINACNRVNVIDRQPAGATGRLPVLSPSASTTRSGSVVVTGAPSGTVDDQASRSVPATVPQLAGP</sequence>
<evidence type="ECO:0000256" key="1">
    <source>
        <dbReference type="SAM" id="MobiDB-lite"/>
    </source>
</evidence>
<evidence type="ECO:0000313" key="3">
    <source>
        <dbReference type="EMBL" id="MBB4899085.1"/>
    </source>
</evidence>
<dbReference type="Proteomes" id="UP000579523">
    <property type="component" value="Unassembled WGS sequence"/>
</dbReference>
<comment type="caution">
    <text evidence="3">The sequence shown here is derived from an EMBL/GenBank/DDBJ whole genome shotgun (WGS) entry which is preliminary data.</text>
</comment>
<dbReference type="EMBL" id="JACHJI010000005">
    <property type="protein sequence ID" value="MBB4899085.1"/>
    <property type="molecule type" value="Genomic_DNA"/>
</dbReference>
<evidence type="ECO:0000313" key="4">
    <source>
        <dbReference type="Proteomes" id="UP000579523"/>
    </source>
</evidence>
<dbReference type="GO" id="GO:0051920">
    <property type="term" value="F:peroxiredoxin activity"/>
    <property type="evidence" value="ECO:0007669"/>
    <property type="project" value="InterPro"/>
</dbReference>
<proteinExistence type="predicted"/>
<dbReference type="InterPro" id="IPR003779">
    <property type="entry name" value="CMD-like"/>
</dbReference>
<accession>A0A7W7LZ14</accession>
<dbReference type="AlphaFoldDB" id="A0A7W7LZ14"/>
<reference evidence="3 4" key="1">
    <citation type="submission" date="2020-08" db="EMBL/GenBank/DDBJ databases">
        <title>Genomic Encyclopedia of Type Strains, Phase III (KMG-III): the genomes of soil and plant-associated and newly described type strains.</title>
        <authorList>
            <person name="Whitman W."/>
        </authorList>
    </citation>
    <scope>NUCLEOTIDE SEQUENCE [LARGE SCALE GENOMIC DNA]</scope>
    <source>
        <strain evidence="3 4">CECT 3273</strain>
    </source>
</reference>
<feature type="compositionally biased region" description="Polar residues" evidence="1">
    <location>
        <begin position="117"/>
        <end position="127"/>
    </location>
</feature>
<dbReference type="PANTHER" id="PTHR34846">
    <property type="entry name" value="4-CARBOXYMUCONOLACTONE DECARBOXYLASE FAMILY PROTEIN (AFU_ORTHOLOGUE AFUA_6G11590)"/>
    <property type="match status" value="1"/>
</dbReference>
<dbReference type="NCBIfam" id="TIGR00778">
    <property type="entry name" value="ahpD_dom"/>
    <property type="match status" value="1"/>
</dbReference>